<dbReference type="Gene3D" id="3.90.10.10">
    <property type="entry name" value="Cytochrome C3"/>
    <property type="match status" value="2"/>
</dbReference>
<accession>A0A7V5P1F8</accession>
<dbReference type="InterPro" id="IPR051829">
    <property type="entry name" value="Multiheme_Cytochr_ET"/>
</dbReference>
<dbReference type="PANTHER" id="PTHR35038">
    <property type="entry name" value="DISSIMILATORY SULFITE REDUCTASE SIRA"/>
    <property type="match status" value="1"/>
</dbReference>
<protein>
    <submittedName>
        <fullName evidence="3">Cytochrome C</fullName>
    </submittedName>
</protein>
<gene>
    <name evidence="3" type="ORF">ENJ96_08355</name>
</gene>
<evidence type="ECO:0000259" key="2">
    <source>
        <dbReference type="Pfam" id="PF09699"/>
    </source>
</evidence>
<sequence length="334" mass="37815">MGKRFTISFLIIIGLLTLTFFVACARQEKGVAIEAKPLKMAEAKPQKEAAPAAKTEEVKTQASTATQVTKEEKVPSGAALYEQPVKPLTPVECARCHYPIFKDLKESKSKHRFECTKCHQQFHVYNPIKKNWEEIMPKCERCHQLPHGKDFPKCLKCHENPHSPLSIPFDVLVQKRKVGKKEVIQCALCHKNEANEMNAHVSKHNEVGCQGCHAEKHGYIPNCLDCHEPHVEGQTYEDCLICHSPHSPTVIKVYPEETDNAVCGSCHTEIYENLKTHHTKHSDLYCATCHTKHGYIPKCQDCHGEPHSADLHKKFPDCLKCHIDPHKLPTLTSR</sequence>
<dbReference type="EMBL" id="DROK01000250">
    <property type="protein sequence ID" value="HHI97852.1"/>
    <property type="molecule type" value="Genomic_DNA"/>
</dbReference>
<organism evidence="3">
    <name type="scientific">Thermodesulfatator atlanticus</name>
    <dbReference type="NCBI Taxonomy" id="501497"/>
    <lineage>
        <taxon>Bacteria</taxon>
        <taxon>Pseudomonadati</taxon>
        <taxon>Thermodesulfobacteriota</taxon>
        <taxon>Thermodesulfobacteria</taxon>
        <taxon>Thermodesulfobacteriales</taxon>
        <taxon>Thermodesulfatatoraceae</taxon>
        <taxon>Thermodesulfatator</taxon>
    </lineage>
</organism>
<dbReference type="InterPro" id="IPR036280">
    <property type="entry name" value="Multihaem_cyt_sf"/>
</dbReference>
<evidence type="ECO:0000313" key="3">
    <source>
        <dbReference type="EMBL" id="HHI97852.1"/>
    </source>
</evidence>
<dbReference type="InterPro" id="IPR010177">
    <property type="entry name" value="Paired_CXXCH_1"/>
</dbReference>
<reference evidence="3" key="1">
    <citation type="journal article" date="2020" name="mSystems">
        <title>Genome- and Community-Level Interaction Insights into Carbon Utilization and Element Cycling Functions of Hydrothermarchaeota in Hydrothermal Sediment.</title>
        <authorList>
            <person name="Zhou Z."/>
            <person name="Liu Y."/>
            <person name="Xu W."/>
            <person name="Pan J."/>
            <person name="Luo Z.H."/>
            <person name="Li M."/>
        </authorList>
    </citation>
    <scope>NUCLEOTIDE SEQUENCE [LARGE SCALE GENOMIC DNA]</scope>
    <source>
        <strain evidence="3">HyVt-533</strain>
    </source>
</reference>
<keyword evidence="1" id="KW-0732">Signal</keyword>
<dbReference type="AlphaFoldDB" id="A0A7V5P1F8"/>
<name>A0A7V5P1F8_9BACT</name>
<dbReference type="PROSITE" id="PS51257">
    <property type="entry name" value="PROKAR_LIPOPROTEIN"/>
    <property type="match status" value="1"/>
</dbReference>
<dbReference type="SUPFAM" id="SSF48695">
    <property type="entry name" value="Multiheme cytochromes"/>
    <property type="match status" value="1"/>
</dbReference>
<proteinExistence type="predicted"/>
<comment type="caution">
    <text evidence="3">The sequence shown here is derived from an EMBL/GenBank/DDBJ whole genome shotgun (WGS) entry which is preliminary data.</text>
</comment>
<dbReference type="Pfam" id="PF09699">
    <property type="entry name" value="Paired_CXXCH_1"/>
    <property type="match status" value="1"/>
</dbReference>
<dbReference type="Proteomes" id="UP000886101">
    <property type="component" value="Unassembled WGS sequence"/>
</dbReference>
<evidence type="ECO:0000256" key="1">
    <source>
        <dbReference type="ARBA" id="ARBA00022729"/>
    </source>
</evidence>
<feature type="domain" description="Doubled CXXCH motif" evidence="2">
    <location>
        <begin position="238"/>
        <end position="269"/>
    </location>
</feature>